<evidence type="ECO:0000256" key="1">
    <source>
        <dbReference type="SAM" id="MobiDB-lite"/>
    </source>
</evidence>
<dbReference type="EMBL" id="WJXA01000011">
    <property type="protein sequence ID" value="KAF7126952.1"/>
    <property type="molecule type" value="Genomic_DNA"/>
</dbReference>
<proteinExistence type="predicted"/>
<accession>A0A834LAA8</accession>
<sequence>MRCLQPAWCLSAYGYCDMNNGQAFEGMCLPGYEPRSAKKWNLRDASGRLKMVMLICGALRSLKIRTPSPPFYSSFSPSSSTAGEARRQYRISRRRGRRRSPLGRRRPAGLRRRRDTRQFGAESRGD</sequence>
<reference evidence="2" key="1">
    <citation type="submission" date="2019-11" db="EMBL/GenBank/DDBJ databases">
        <authorList>
            <person name="Liu Y."/>
            <person name="Hou J."/>
            <person name="Li T.-Q."/>
            <person name="Guan C.-H."/>
            <person name="Wu X."/>
            <person name="Wu H.-Z."/>
            <person name="Ling F."/>
            <person name="Zhang R."/>
            <person name="Shi X.-G."/>
            <person name="Ren J.-P."/>
            <person name="Chen E.-F."/>
            <person name="Sun J.-M."/>
        </authorList>
    </citation>
    <scope>NUCLEOTIDE SEQUENCE</scope>
    <source>
        <strain evidence="2">Adult_tree_wgs_1</strain>
        <tissue evidence="2">Leaves</tissue>
    </source>
</reference>
<organism evidence="2 3">
    <name type="scientific">Rhododendron simsii</name>
    <name type="common">Sims's rhododendron</name>
    <dbReference type="NCBI Taxonomy" id="118357"/>
    <lineage>
        <taxon>Eukaryota</taxon>
        <taxon>Viridiplantae</taxon>
        <taxon>Streptophyta</taxon>
        <taxon>Embryophyta</taxon>
        <taxon>Tracheophyta</taxon>
        <taxon>Spermatophyta</taxon>
        <taxon>Magnoliopsida</taxon>
        <taxon>eudicotyledons</taxon>
        <taxon>Gunneridae</taxon>
        <taxon>Pentapetalae</taxon>
        <taxon>asterids</taxon>
        <taxon>Ericales</taxon>
        <taxon>Ericaceae</taxon>
        <taxon>Ericoideae</taxon>
        <taxon>Rhodoreae</taxon>
        <taxon>Rhododendron</taxon>
    </lineage>
</organism>
<keyword evidence="3" id="KW-1185">Reference proteome</keyword>
<evidence type="ECO:0000313" key="2">
    <source>
        <dbReference type="EMBL" id="KAF7126952.1"/>
    </source>
</evidence>
<dbReference type="Proteomes" id="UP000626092">
    <property type="component" value="Unassembled WGS sequence"/>
</dbReference>
<dbReference type="AlphaFoldDB" id="A0A834LAA8"/>
<feature type="compositionally biased region" description="Low complexity" evidence="1">
    <location>
        <begin position="71"/>
        <end position="80"/>
    </location>
</feature>
<name>A0A834LAA8_RHOSS</name>
<feature type="region of interest" description="Disordered" evidence="1">
    <location>
        <begin position="65"/>
        <end position="126"/>
    </location>
</feature>
<comment type="caution">
    <text evidence="2">The sequence shown here is derived from an EMBL/GenBank/DDBJ whole genome shotgun (WGS) entry which is preliminary data.</text>
</comment>
<protein>
    <submittedName>
        <fullName evidence="2">Uncharacterized protein</fullName>
    </submittedName>
</protein>
<feature type="compositionally biased region" description="Basic residues" evidence="1">
    <location>
        <begin position="88"/>
        <end position="115"/>
    </location>
</feature>
<gene>
    <name evidence="2" type="ORF">RHSIM_Rhsim11G0081100</name>
</gene>
<evidence type="ECO:0000313" key="3">
    <source>
        <dbReference type="Proteomes" id="UP000626092"/>
    </source>
</evidence>